<organism evidence="1 2">
    <name type="scientific">Oryza meyeriana var. granulata</name>
    <dbReference type="NCBI Taxonomy" id="110450"/>
    <lineage>
        <taxon>Eukaryota</taxon>
        <taxon>Viridiplantae</taxon>
        <taxon>Streptophyta</taxon>
        <taxon>Embryophyta</taxon>
        <taxon>Tracheophyta</taxon>
        <taxon>Spermatophyta</taxon>
        <taxon>Magnoliopsida</taxon>
        <taxon>Liliopsida</taxon>
        <taxon>Poales</taxon>
        <taxon>Poaceae</taxon>
        <taxon>BOP clade</taxon>
        <taxon>Oryzoideae</taxon>
        <taxon>Oryzeae</taxon>
        <taxon>Oryzinae</taxon>
        <taxon>Oryza</taxon>
        <taxon>Oryza meyeriana</taxon>
    </lineage>
</organism>
<reference evidence="1 2" key="1">
    <citation type="submission" date="2019-11" db="EMBL/GenBank/DDBJ databases">
        <title>Whole genome sequence of Oryza granulata.</title>
        <authorList>
            <person name="Li W."/>
        </authorList>
    </citation>
    <scope>NUCLEOTIDE SEQUENCE [LARGE SCALE GENOMIC DNA]</scope>
    <source>
        <strain evidence="2">cv. Menghai</strain>
        <tissue evidence="1">Leaf</tissue>
    </source>
</reference>
<gene>
    <name evidence="1" type="ORF">E2562_015130</name>
</gene>
<keyword evidence="2" id="KW-1185">Reference proteome</keyword>
<name>A0A6G1DX30_9ORYZ</name>
<comment type="caution">
    <text evidence="1">The sequence shown here is derived from an EMBL/GenBank/DDBJ whole genome shotgun (WGS) entry which is preliminary data.</text>
</comment>
<sequence length="93" mass="9747">MDSEAIGCAGDGCLSGVVTWPLHHPPAHFDDGDPILAPPVPIATCRLCNEAVAHRYCLQSADAAFVCTACVAAMQGIPFSFAPATDDPHDIRE</sequence>
<dbReference type="OrthoDB" id="692041at2759"/>
<evidence type="ECO:0000313" key="1">
    <source>
        <dbReference type="EMBL" id="KAF0916961.1"/>
    </source>
</evidence>
<dbReference type="AlphaFoldDB" id="A0A6G1DX30"/>
<proteinExistence type="predicted"/>
<dbReference type="EMBL" id="SPHZ02000005">
    <property type="protein sequence ID" value="KAF0916961.1"/>
    <property type="molecule type" value="Genomic_DNA"/>
</dbReference>
<protein>
    <submittedName>
        <fullName evidence="1">Uncharacterized protein</fullName>
    </submittedName>
</protein>
<evidence type="ECO:0000313" key="2">
    <source>
        <dbReference type="Proteomes" id="UP000479710"/>
    </source>
</evidence>
<accession>A0A6G1DX30</accession>
<dbReference type="Proteomes" id="UP000479710">
    <property type="component" value="Unassembled WGS sequence"/>
</dbReference>